<proteinExistence type="predicted"/>
<name>A0ACC1LSX1_9FUNG</name>
<evidence type="ECO:0000313" key="1">
    <source>
        <dbReference type="EMBL" id="KAJ2878911.1"/>
    </source>
</evidence>
<evidence type="ECO:0000313" key="2">
    <source>
        <dbReference type="Proteomes" id="UP001139981"/>
    </source>
</evidence>
<keyword evidence="2" id="KW-1185">Reference proteome</keyword>
<feature type="non-terminal residue" evidence="1">
    <location>
        <position position="304"/>
    </location>
</feature>
<comment type="caution">
    <text evidence="1">The sequence shown here is derived from an EMBL/GenBank/DDBJ whole genome shotgun (WGS) entry which is preliminary data.</text>
</comment>
<protein>
    <submittedName>
        <fullName evidence="1">Uncharacterized protein</fullName>
    </submittedName>
</protein>
<dbReference type="EMBL" id="JANBVB010003431">
    <property type="protein sequence ID" value="KAJ2878911.1"/>
    <property type="molecule type" value="Genomic_DNA"/>
</dbReference>
<reference evidence="1" key="1">
    <citation type="submission" date="2022-07" db="EMBL/GenBank/DDBJ databases">
        <title>Phylogenomic reconstructions and comparative analyses of Kickxellomycotina fungi.</title>
        <authorList>
            <person name="Reynolds N.K."/>
            <person name="Stajich J.E."/>
            <person name="Barry K."/>
            <person name="Grigoriev I.V."/>
            <person name="Crous P."/>
            <person name="Smith M.E."/>
        </authorList>
    </citation>
    <scope>NUCLEOTIDE SEQUENCE</scope>
    <source>
        <strain evidence="1">CBS 190363</strain>
    </source>
</reference>
<organism evidence="1 2">
    <name type="scientific">Coemansia aciculifera</name>
    <dbReference type="NCBI Taxonomy" id="417176"/>
    <lineage>
        <taxon>Eukaryota</taxon>
        <taxon>Fungi</taxon>
        <taxon>Fungi incertae sedis</taxon>
        <taxon>Zoopagomycota</taxon>
        <taxon>Kickxellomycotina</taxon>
        <taxon>Kickxellomycetes</taxon>
        <taxon>Kickxellales</taxon>
        <taxon>Kickxellaceae</taxon>
        <taxon>Coemansia</taxon>
    </lineage>
</organism>
<sequence>MARSYTTASRLSQVREALSRPGRLRRIRQRVSGERRRRSGDEKESASDQNTASDEDEEEAQDVTGVNDLRAERSRQIDREASRISGATLKSKTKGKGKGKRGSGEMREITKQLWVALFLNVCFWGASAAIFFAFEHNHWTYFDALYFCYVAYTTIGYGDVVPNTTEGQIAFICLCFVAVGLETFLVVSAVSYFSDLLGRLMRRTQVQRRIEKRRRSLVAYEIRRHIKHPNYNPFGHGEDDRLVKEGITSLKRAMTNVGRLFRGQISLKSIFKRRKQDDQRRQRDETLTEVFVRQATGMGGFRTT</sequence>
<gene>
    <name evidence="1" type="ORF">IWW38_006219</name>
</gene>
<dbReference type="Proteomes" id="UP001139981">
    <property type="component" value="Unassembled WGS sequence"/>
</dbReference>
<accession>A0ACC1LSX1</accession>